<keyword evidence="8" id="KW-1185">Reference proteome</keyword>
<dbReference type="EMBL" id="NTJD01000004">
    <property type="protein sequence ID" value="PCD76845.1"/>
    <property type="molecule type" value="Genomic_DNA"/>
</dbReference>
<dbReference type="PANTHER" id="PTHR42909:SF1">
    <property type="entry name" value="CARBOHYDRATE KINASE PFKB DOMAIN-CONTAINING PROTEIN"/>
    <property type="match status" value="1"/>
</dbReference>
<dbReference type="HAMAP" id="MF_01876">
    <property type="entry name" value="PsiMP_glycosidase"/>
    <property type="match status" value="1"/>
</dbReference>
<accession>A0A2A4CQG3</accession>
<dbReference type="Pfam" id="PF04227">
    <property type="entry name" value="Indigoidine_A"/>
    <property type="match status" value="1"/>
</dbReference>
<feature type="binding site" evidence="6">
    <location>
        <position position="142"/>
    </location>
    <ligand>
        <name>Mn(2+)</name>
        <dbReference type="ChEBI" id="CHEBI:29035"/>
    </ligand>
</feature>
<feature type="binding site" evidence="6">
    <location>
        <position position="90"/>
    </location>
    <ligand>
        <name>substrate</name>
    </ligand>
</feature>
<comment type="cofactor">
    <cofactor evidence="6">
        <name>Mn(2+)</name>
        <dbReference type="ChEBI" id="CHEBI:29035"/>
    </cofactor>
    <text evidence="6">Binds 1 Mn(2+) ion per subunit.</text>
</comment>
<reference evidence="7 8" key="1">
    <citation type="submission" date="2017-09" db="EMBL/GenBank/DDBJ databases">
        <title>A multilocus sequence analysis scheme for characterization of bacteria in the genus Thioclava.</title>
        <authorList>
            <person name="Liu Y."/>
            <person name="Shao Z."/>
        </authorList>
    </citation>
    <scope>NUCLEOTIDE SEQUENCE [LARGE SCALE GENOMIC DNA]</scope>
    <source>
        <strain evidence="7 8">CAU 1312</strain>
    </source>
</reference>
<comment type="caution">
    <text evidence="7">The sequence shown here is derived from an EMBL/GenBank/DDBJ whole genome shotgun (WGS) entry which is preliminary data.</text>
</comment>
<dbReference type="PANTHER" id="PTHR42909">
    <property type="entry name" value="ZGC:136858"/>
    <property type="match status" value="1"/>
</dbReference>
<dbReference type="GO" id="GO:0004730">
    <property type="term" value="F:pseudouridylate synthase activity"/>
    <property type="evidence" value="ECO:0007669"/>
    <property type="project" value="UniProtKB-UniRule"/>
</dbReference>
<dbReference type="AlphaFoldDB" id="A0A2A4CQG3"/>
<dbReference type="SUPFAM" id="SSF110581">
    <property type="entry name" value="Indigoidine synthase A-like"/>
    <property type="match status" value="1"/>
</dbReference>
<organism evidence="7 8">
    <name type="scientific">Pseudothioclava arenosa</name>
    <dbReference type="NCBI Taxonomy" id="1795308"/>
    <lineage>
        <taxon>Bacteria</taxon>
        <taxon>Pseudomonadati</taxon>
        <taxon>Pseudomonadota</taxon>
        <taxon>Alphaproteobacteria</taxon>
        <taxon>Rhodobacterales</taxon>
        <taxon>Paracoccaceae</taxon>
        <taxon>Pseudothioclava</taxon>
    </lineage>
</organism>
<keyword evidence="4 6" id="KW-0456">Lyase</keyword>
<gene>
    <name evidence="6" type="primary">psuG</name>
    <name evidence="7" type="ORF">CLN94_07055</name>
</gene>
<protein>
    <recommendedName>
        <fullName evidence="6">Pseudouridine-5'-phosphate glycosidase</fullName>
        <shortName evidence="6">PsiMP glycosidase</shortName>
        <ecNumber evidence="6">4.2.1.70</ecNumber>
    </recommendedName>
</protein>
<dbReference type="GO" id="GO:0046113">
    <property type="term" value="P:nucleobase catabolic process"/>
    <property type="evidence" value="ECO:0007669"/>
    <property type="project" value="UniProtKB-UniRule"/>
</dbReference>
<keyword evidence="2 6" id="KW-0378">Hydrolase</keyword>
<evidence type="ECO:0000256" key="1">
    <source>
        <dbReference type="ARBA" id="ARBA00022723"/>
    </source>
</evidence>
<keyword evidence="5 6" id="KW-0326">Glycosidase</keyword>
<dbReference type="Proteomes" id="UP000243507">
    <property type="component" value="Unassembled WGS sequence"/>
</dbReference>
<evidence type="ECO:0000256" key="4">
    <source>
        <dbReference type="ARBA" id="ARBA00023239"/>
    </source>
</evidence>
<comment type="subunit">
    <text evidence="6">Homotrimer.</text>
</comment>
<dbReference type="InterPro" id="IPR022830">
    <property type="entry name" value="Indigdn_synthA-like"/>
</dbReference>
<dbReference type="GO" id="GO:0005737">
    <property type="term" value="C:cytoplasm"/>
    <property type="evidence" value="ECO:0007669"/>
    <property type="project" value="TreeGrafter"/>
</dbReference>
<evidence type="ECO:0000313" key="8">
    <source>
        <dbReference type="Proteomes" id="UP000243507"/>
    </source>
</evidence>
<dbReference type="InterPro" id="IPR007342">
    <property type="entry name" value="PsuG"/>
</dbReference>
<sequence>MTQDLRDLISHSAEVASALAEGRAVVALESTIITHGMPYPQNLETARAVEAELRAAGAVPATIAVMGGRIHIGLEEDALDALAQARGVMKLSRADLAFCLASGATGATTVAATMICAALAGIDVFATGGIGGVHRGAEDTFDISADLAELGASPVTVVAAGAKAILDLPKTLEVLETNGVPVIAFGQAEFPAFWSRSSGLAAPLRADDAGTIAAAHLMRKRLGLPGGQLVANPIPPEAEIARAEITPVIETALAEAAAQGIAAKAVTPFLLQRIFELTEGRSLASNIALVLNNARLAAAIAREIVSQR</sequence>
<evidence type="ECO:0000256" key="3">
    <source>
        <dbReference type="ARBA" id="ARBA00023211"/>
    </source>
</evidence>
<dbReference type="GO" id="GO:0046872">
    <property type="term" value="F:metal ion binding"/>
    <property type="evidence" value="ECO:0007669"/>
    <property type="project" value="UniProtKB-KW"/>
</dbReference>
<dbReference type="GO" id="GO:0016798">
    <property type="term" value="F:hydrolase activity, acting on glycosyl bonds"/>
    <property type="evidence" value="ECO:0007669"/>
    <property type="project" value="UniProtKB-KW"/>
</dbReference>
<feature type="active site" description="Proton donor" evidence="6">
    <location>
        <position position="29"/>
    </location>
</feature>
<feature type="active site" description="Nucleophile" evidence="6">
    <location>
        <position position="163"/>
    </location>
</feature>
<feature type="binding site" evidence="6">
    <location>
        <begin position="144"/>
        <end position="146"/>
    </location>
    <ligand>
        <name>substrate</name>
    </ligand>
</feature>
<comment type="catalytic activity">
    <reaction evidence="6">
        <text>D-ribose 5-phosphate + uracil = psi-UMP + H2O</text>
        <dbReference type="Rhea" id="RHEA:18337"/>
        <dbReference type="ChEBI" id="CHEBI:15377"/>
        <dbReference type="ChEBI" id="CHEBI:17568"/>
        <dbReference type="ChEBI" id="CHEBI:58380"/>
        <dbReference type="ChEBI" id="CHEBI:78346"/>
        <dbReference type="EC" id="4.2.1.70"/>
    </reaction>
</comment>
<evidence type="ECO:0000313" key="7">
    <source>
        <dbReference type="EMBL" id="PCD76845.1"/>
    </source>
</evidence>
<comment type="similarity">
    <text evidence="6">Belongs to the pseudouridine-5'-phosphate glycosidase family.</text>
</comment>
<keyword evidence="1 6" id="KW-0479">Metal-binding</keyword>
<evidence type="ECO:0000256" key="6">
    <source>
        <dbReference type="HAMAP-Rule" id="MF_01876"/>
    </source>
</evidence>
<keyword evidence="3 6" id="KW-0464">Manganese</keyword>
<feature type="binding site" evidence="6">
    <location>
        <position position="110"/>
    </location>
    <ligand>
        <name>substrate</name>
    </ligand>
</feature>
<evidence type="ECO:0000256" key="5">
    <source>
        <dbReference type="ARBA" id="ARBA00023295"/>
    </source>
</evidence>
<dbReference type="RefSeq" id="WP_096432573.1">
    <property type="nucleotide sequence ID" value="NZ_NTJD01000004.1"/>
</dbReference>
<dbReference type="Gene3D" id="3.40.1790.10">
    <property type="entry name" value="Indigoidine synthase domain"/>
    <property type="match status" value="1"/>
</dbReference>
<dbReference type="EC" id="4.2.1.70" evidence="6"/>
<proteinExistence type="inferred from homology"/>
<name>A0A2A4CQG3_9RHOB</name>
<evidence type="ECO:0000256" key="2">
    <source>
        <dbReference type="ARBA" id="ARBA00022801"/>
    </source>
</evidence>
<comment type="function">
    <text evidence="6">Catalyzes the reversible cleavage of pseudouridine 5'-phosphate (PsiMP) to ribose 5-phosphate and uracil. Functions biologically in the cleavage direction, as part of a pseudouridine degradation pathway.</text>
</comment>
<dbReference type="OrthoDB" id="9805870at2"/>